<dbReference type="EMBL" id="JRES01000410">
    <property type="protein sequence ID" value="KNC31490.1"/>
    <property type="molecule type" value="Genomic_DNA"/>
</dbReference>
<organism evidence="1 2">
    <name type="scientific">Lucilia cuprina</name>
    <name type="common">Green bottle fly</name>
    <name type="synonym">Australian sheep blowfly</name>
    <dbReference type="NCBI Taxonomy" id="7375"/>
    <lineage>
        <taxon>Eukaryota</taxon>
        <taxon>Metazoa</taxon>
        <taxon>Ecdysozoa</taxon>
        <taxon>Arthropoda</taxon>
        <taxon>Hexapoda</taxon>
        <taxon>Insecta</taxon>
        <taxon>Pterygota</taxon>
        <taxon>Neoptera</taxon>
        <taxon>Endopterygota</taxon>
        <taxon>Diptera</taxon>
        <taxon>Brachycera</taxon>
        <taxon>Muscomorpha</taxon>
        <taxon>Oestroidea</taxon>
        <taxon>Calliphoridae</taxon>
        <taxon>Luciliinae</taxon>
        <taxon>Lucilia</taxon>
    </lineage>
</organism>
<comment type="caution">
    <text evidence="1">The sequence shown here is derived from an EMBL/GenBank/DDBJ whole genome shotgun (WGS) entry which is preliminary data.</text>
</comment>
<proteinExistence type="predicted"/>
<accession>A0A0L0CGX4</accession>
<evidence type="ECO:0000313" key="2">
    <source>
        <dbReference type="Proteomes" id="UP000037069"/>
    </source>
</evidence>
<reference evidence="1 2" key="1">
    <citation type="journal article" date="2015" name="Nat. Commun.">
        <title>Lucilia cuprina genome unlocks parasitic fly biology to underpin future interventions.</title>
        <authorList>
            <person name="Anstead C.A."/>
            <person name="Korhonen P.K."/>
            <person name="Young N.D."/>
            <person name="Hall R.S."/>
            <person name="Jex A.R."/>
            <person name="Murali S.C."/>
            <person name="Hughes D.S."/>
            <person name="Lee S.F."/>
            <person name="Perry T."/>
            <person name="Stroehlein A.J."/>
            <person name="Ansell B.R."/>
            <person name="Breugelmans B."/>
            <person name="Hofmann A."/>
            <person name="Qu J."/>
            <person name="Dugan S."/>
            <person name="Lee S.L."/>
            <person name="Chao H."/>
            <person name="Dinh H."/>
            <person name="Han Y."/>
            <person name="Doddapaneni H.V."/>
            <person name="Worley K.C."/>
            <person name="Muzny D.M."/>
            <person name="Ioannidis P."/>
            <person name="Waterhouse R.M."/>
            <person name="Zdobnov E.M."/>
            <person name="James P.J."/>
            <person name="Bagnall N.H."/>
            <person name="Kotze A.C."/>
            <person name="Gibbs R.A."/>
            <person name="Richards S."/>
            <person name="Batterham P."/>
            <person name="Gasser R.B."/>
        </authorList>
    </citation>
    <scope>NUCLEOTIDE SEQUENCE [LARGE SCALE GENOMIC DNA]</scope>
    <source>
        <strain evidence="1 2">LS</strain>
        <tissue evidence="1">Full body</tissue>
    </source>
</reference>
<sequence length="154" mass="17553">MFAAMMEKFAEVQETSKTNIAKFKTEFQETSKANNEKLLENNEKLLTEFKAETEIQEISQVINNSVACIDKKVADLETNIDKKVGGLETNIDKKVSDFESKLNNLQCQEGTVRIIPETYGRIKAPSVDGTTPFNVFKFQFDTVATRNMWNNKEK</sequence>
<evidence type="ECO:0000313" key="1">
    <source>
        <dbReference type="EMBL" id="KNC31490.1"/>
    </source>
</evidence>
<dbReference type="AlphaFoldDB" id="A0A0L0CGX4"/>
<dbReference type="Proteomes" id="UP000037069">
    <property type="component" value="Unassembled WGS sequence"/>
</dbReference>
<gene>
    <name evidence="1" type="ORF">FF38_06974</name>
</gene>
<keyword evidence="2" id="KW-1185">Reference proteome</keyword>
<name>A0A0L0CGX4_LUCCU</name>
<protein>
    <submittedName>
        <fullName evidence="1">Uncharacterized protein</fullName>
    </submittedName>
</protein>